<dbReference type="InterPro" id="IPR039424">
    <property type="entry name" value="SBP_5"/>
</dbReference>
<reference evidence="4 5" key="1">
    <citation type="submission" date="2024-06" db="EMBL/GenBank/DDBJ databases">
        <authorList>
            <person name="Kim D.-U."/>
        </authorList>
    </citation>
    <scope>NUCLEOTIDE SEQUENCE [LARGE SCALE GENOMIC DNA]</scope>
    <source>
        <strain evidence="4 5">KACC15460</strain>
    </source>
</reference>
<dbReference type="PANTHER" id="PTHR30290:SF65">
    <property type="entry name" value="MONOACYL PHOSPHATIDYLINOSITOL TETRAMANNOSIDE-BINDING PROTEIN LPQW-RELATED"/>
    <property type="match status" value="1"/>
</dbReference>
<feature type="domain" description="Solute-binding protein family 5" evidence="3">
    <location>
        <begin position="97"/>
        <end position="431"/>
    </location>
</feature>
<dbReference type="InterPro" id="IPR000914">
    <property type="entry name" value="SBP_5_dom"/>
</dbReference>
<dbReference type="PANTHER" id="PTHR30290">
    <property type="entry name" value="PERIPLASMIC BINDING COMPONENT OF ABC TRANSPORTER"/>
    <property type="match status" value="1"/>
</dbReference>
<comment type="subcellular location">
    <subcellularLocation>
        <location evidence="1">Periplasm</location>
    </subcellularLocation>
</comment>
<dbReference type="Gene3D" id="3.90.76.10">
    <property type="entry name" value="Dipeptide-binding Protein, Domain 1"/>
    <property type="match status" value="1"/>
</dbReference>
<dbReference type="EMBL" id="JBEWSZ010000011">
    <property type="protein sequence ID" value="MET2832654.1"/>
    <property type="molecule type" value="Genomic_DNA"/>
</dbReference>
<dbReference type="Gene3D" id="3.40.190.10">
    <property type="entry name" value="Periplasmic binding protein-like II"/>
    <property type="match status" value="1"/>
</dbReference>
<evidence type="ECO:0000313" key="4">
    <source>
        <dbReference type="EMBL" id="MET2832654.1"/>
    </source>
</evidence>
<protein>
    <submittedName>
        <fullName evidence="4">ABC transporter substrate-binding protein</fullName>
    </submittedName>
</protein>
<dbReference type="PIRSF" id="PIRSF002741">
    <property type="entry name" value="MppA"/>
    <property type="match status" value="1"/>
</dbReference>
<comment type="caution">
    <text evidence="4">The sequence shown here is derived from an EMBL/GenBank/DDBJ whole genome shotgun (WGS) entry which is preliminary data.</text>
</comment>
<keyword evidence="5" id="KW-1185">Reference proteome</keyword>
<dbReference type="InterPro" id="IPR030678">
    <property type="entry name" value="Peptide/Ni-bd"/>
</dbReference>
<evidence type="ECO:0000313" key="5">
    <source>
        <dbReference type="Proteomes" id="UP001548832"/>
    </source>
</evidence>
<dbReference type="Proteomes" id="UP001548832">
    <property type="component" value="Unassembled WGS sequence"/>
</dbReference>
<evidence type="ECO:0000259" key="3">
    <source>
        <dbReference type="Pfam" id="PF00496"/>
    </source>
</evidence>
<sequence length="527" mass="56930">MKSTNKVRMSDRMFARFREKRGWMPAFAVCLGAGLMVAGPQAVSAETPQVGGTLRAAWVGGGAADKLDPTTWLTIMELARISAVFDRLTKINENGKPELMLAQAIAPNADASVWTVKLRPGVKFHDGTPLTARDVLYSFKSAVARGYFAGANFSMIDLEKSRVVDDLTVEFVLNAPNAEFDRVVSDASASIIKDGTTDFSTTAIGTGPYKIVNWVPGVRTELARNEAYWGSPVALDKLDMIEIDDDNARINALLSGQIDLAVNVPPYFAAQLEGASGYSVVYGSGSTAPAFYMRQDKPPFDKVEVRQALRLAIDRKKCVEVALDGRGTVGNDLFGPSHPSYARDIPQREYDPEGARKLLDKAGVGELEVELVTAPVVGMLECATVFKESAKKAGIDISIRQISPADLYNTQSVYLQVPFGTTEWKGVSFQEMARTGLLQASYANETANKKPAFDAAFAKAEAELDPNARNGQFAALQRSLWDDGGYIVWGIQTPVTAFSDSVGGYEGLAGAEVGFLPSGLGNLWIKH</sequence>
<evidence type="ECO:0000256" key="2">
    <source>
        <dbReference type="ARBA" id="ARBA00005695"/>
    </source>
</evidence>
<dbReference type="SUPFAM" id="SSF53850">
    <property type="entry name" value="Periplasmic binding protein-like II"/>
    <property type="match status" value="1"/>
</dbReference>
<proteinExistence type="inferred from homology"/>
<comment type="similarity">
    <text evidence="2">Belongs to the bacterial solute-binding protein 5 family.</text>
</comment>
<evidence type="ECO:0000256" key="1">
    <source>
        <dbReference type="ARBA" id="ARBA00004418"/>
    </source>
</evidence>
<organism evidence="4 5">
    <name type="scientific">Mesorhizobium shangrilense</name>
    <dbReference type="NCBI Taxonomy" id="460060"/>
    <lineage>
        <taxon>Bacteria</taxon>
        <taxon>Pseudomonadati</taxon>
        <taxon>Pseudomonadota</taxon>
        <taxon>Alphaproteobacteria</taxon>
        <taxon>Hyphomicrobiales</taxon>
        <taxon>Phyllobacteriaceae</taxon>
        <taxon>Mesorhizobium</taxon>
    </lineage>
</organism>
<name>A0ABV2DS38_9HYPH</name>
<dbReference type="Pfam" id="PF00496">
    <property type="entry name" value="SBP_bac_5"/>
    <property type="match status" value="1"/>
</dbReference>
<dbReference type="Gene3D" id="3.10.105.10">
    <property type="entry name" value="Dipeptide-binding Protein, Domain 3"/>
    <property type="match status" value="1"/>
</dbReference>
<gene>
    <name evidence="4" type="ORF">ABVQ20_37600</name>
</gene>
<dbReference type="RefSeq" id="WP_354464871.1">
    <property type="nucleotide sequence ID" value="NZ_JBEWSZ010000011.1"/>
</dbReference>
<dbReference type="CDD" id="cd08503">
    <property type="entry name" value="PBP2_NikA_DppA_OppA_like_17"/>
    <property type="match status" value="1"/>
</dbReference>
<accession>A0ABV2DS38</accession>